<accession>A0AAD6VHT9</accession>
<dbReference type="PANTHER" id="PTHR37171">
    <property type="entry name" value="SERINE/THREONINE-PROTEIN KINASE YRZF-RELATED"/>
    <property type="match status" value="1"/>
</dbReference>
<sequence>MVWRRLGEVRKGRMTIEDKKMAAFEQHGAEFLALIGQKEFPWPRRLQSPPPQLWTQMQTWNVLVGKFSTAIGVLYVRRRGSSGQLECSRLYNSLDGDVTRTTCVILEAETLAEEEAARLASLGAATLYVETWRRLCSWATIAWLYCVLLWKAFCGRRGVYVLGGGQPAFFKVRDDMRLGCGASGVVWRSAGGSQVVKLFRDPEAALHEAEMLQRAQGLAVPTLQGVVEDAGETGVVMSYRGSAIRDFRETTHKQKRQLVQALKSLHERGIHHHDVREENVLLDDDGTVTLVDFDRAEVVDGLCFGCADIIIICTRVAHHAPRRRKFQAYGKLLAALGRLQYERDYCAATVTRCLDMDPFERSHYTP</sequence>
<dbReference type="SMART" id="SM00220">
    <property type="entry name" value="S_TKc"/>
    <property type="match status" value="1"/>
</dbReference>
<organism evidence="2 3">
    <name type="scientific">Mycena pura</name>
    <dbReference type="NCBI Taxonomy" id="153505"/>
    <lineage>
        <taxon>Eukaryota</taxon>
        <taxon>Fungi</taxon>
        <taxon>Dikarya</taxon>
        <taxon>Basidiomycota</taxon>
        <taxon>Agaricomycotina</taxon>
        <taxon>Agaricomycetes</taxon>
        <taxon>Agaricomycetidae</taxon>
        <taxon>Agaricales</taxon>
        <taxon>Marasmiineae</taxon>
        <taxon>Mycenaceae</taxon>
        <taxon>Mycena</taxon>
    </lineage>
</organism>
<dbReference type="EMBL" id="JARJCW010000023">
    <property type="protein sequence ID" value="KAJ7212496.1"/>
    <property type="molecule type" value="Genomic_DNA"/>
</dbReference>
<dbReference type="PANTHER" id="PTHR37171:SF1">
    <property type="entry name" value="SERINE_THREONINE-PROTEIN KINASE YRZF-RELATED"/>
    <property type="match status" value="1"/>
</dbReference>
<dbReference type="AlphaFoldDB" id="A0AAD6VHT9"/>
<name>A0AAD6VHT9_9AGAR</name>
<protein>
    <submittedName>
        <fullName evidence="2">Kinase-like domain-containing protein</fullName>
    </submittedName>
</protein>
<proteinExistence type="predicted"/>
<dbReference type="SUPFAM" id="SSF56112">
    <property type="entry name" value="Protein kinase-like (PK-like)"/>
    <property type="match status" value="1"/>
</dbReference>
<dbReference type="Proteomes" id="UP001219525">
    <property type="component" value="Unassembled WGS sequence"/>
</dbReference>
<keyword evidence="3" id="KW-1185">Reference proteome</keyword>
<dbReference type="Gene3D" id="1.10.510.10">
    <property type="entry name" value="Transferase(Phosphotransferase) domain 1"/>
    <property type="match status" value="1"/>
</dbReference>
<dbReference type="PROSITE" id="PS50011">
    <property type="entry name" value="PROTEIN_KINASE_DOM"/>
    <property type="match status" value="1"/>
</dbReference>
<dbReference type="InterPro" id="IPR011009">
    <property type="entry name" value="Kinase-like_dom_sf"/>
</dbReference>
<dbReference type="GO" id="GO:0005524">
    <property type="term" value="F:ATP binding"/>
    <property type="evidence" value="ECO:0007669"/>
    <property type="project" value="InterPro"/>
</dbReference>
<feature type="domain" description="Protein kinase" evidence="1">
    <location>
        <begin position="172"/>
        <end position="366"/>
    </location>
</feature>
<dbReference type="InterPro" id="IPR052396">
    <property type="entry name" value="Meiotic_Drive_Suppr_Kinase"/>
</dbReference>
<evidence type="ECO:0000313" key="3">
    <source>
        <dbReference type="Proteomes" id="UP001219525"/>
    </source>
</evidence>
<evidence type="ECO:0000313" key="2">
    <source>
        <dbReference type="EMBL" id="KAJ7212496.1"/>
    </source>
</evidence>
<reference evidence="2" key="1">
    <citation type="submission" date="2023-03" db="EMBL/GenBank/DDBJ databases">
        <title>Massive genome expansion in bonnet fungi (Mycena s.s.) driven by repeated elements and novel gene families across ecological guilds.</title>
        <authorList>
            <consortium name="Lawrence Berkeley National Laboratory"/>
            <person name="Harder C.B."/>
            <person name="Miyauchi S."/>
            <person name="Viragh M."/>
            <person name="Kuo A."/>
            <person name="Thoen E."/>
            <person name="Andreopoulos B."/>
            <person name="Lu D."/>
            <person name="Skrede I."/>
            <person name="Drula E."/>
            <person name="Henrissat B."/>
            <person name="Morin E."/>
            <person name="Kohler A."/>
            <person name="Barry K."/>
            <person name="LaButti K."/>
            <person name="Morin E."/>
            <person name="Salamov A."/>
            <person name="Lipzen A."/>
            <person name="Mereny Z."/>
            <person name="Hegedus B."/>
            <person name="Baldrian P."/>
            <person name="Stursova M."/>
            <person name="Weitz H."/>
            <person name="Taylor A."/>
            <person name="Grigoriev I.V."/>
            <person name="Nagy L.G."/>
            <person name="Martin F."/>
            <person name="Kauserud H."/>
        </authorList>
    </citation>
    <scope>NUCLEOTIDE SEQUENCE</scope>
    <source>
        <strain evidence="2">9144</strain>
    </source>
</reference>
<keyword evidence="2" id="KW-0418">Kinase</keyword>
<dbReference type="InterPro" id="IPR000719">
    <property type="entry name" value="Prot_kinase_dom"/>
</dbReference>
<dbReference type="InterPro" id="IPR008266">
    <property type="entry name" value="Tyr_kinase_AS"/>
</dbReference>
<dbReference type="GO" id="GO:0004672">
    <property type="term" value="F:protein kinase activity"/>
    <property type="evidence" value="ECO:0007669"/>
    <property type="project" value="InterPro"/>
</dbReference>
<gene>
    <name evidence="2" type="ORF">GGX14DRAFT_393399</name>
</gene>
<comment type="caution">
    <text evidence="2">The sequence shown here is derived from an EMBL/GenBank/DDBJ whole genome shotgun (WGS) entry which is preliminary data.</text>
</comment>
<dbReference type="PROSITE" id="PS00109">
    <property type="entry name" value="PROTEIN_KINASE_TYR"/>
    <property type="match status" value="1"/>
</dbReference>
<dbReference type="Pfam" id="PF00069">
    <property type="entry name" value="Pkinase"/>
    <property type="match status" value="1"/>
</dbReference>
<evidence type="ECO:0000259" key="1">
    <source>
        <dbReference type="PROSITE" id="PS50011"/>
    </source>
</evidence>
<keyword evidence="2" id="KW-0808">Transferase</keyword>